<comment type="caution">
    <text evidence="1">The sequence shown here is derived from an EMBL/GenBank/DDBJ whole genome shotgun (WGS) entry which is preliminary data.</text>
</comment>
<evidence type="ECO:0000313" key="2">
    <source>
        <dbReference type="EMBL" id="GFY75662.1"/>
    </source>
</evidence>
<organism evidence="1 3">
    <name type="scientific">Trichonephila inaurata madagascariensis</name>
    <dbReference type="NCBI Taxonomy" id="2747483"/>
    <lineage>
        <taxon>Eukaryota</taxon>
        <taxon>Metazoa</taxon>
        <taxon>Ecdysozoa</taxon>
        <taxon>Arthropoda</taxon>
        <taxon>Chelicerata</taxon>
        <taxon>Arachnida</taxon>
        <taxon>Araneae</taxon>
        <taxon>Araneomorphae</taxon>
        <taxon>Entelegynae</taxon>
        <taxon>Araneoidea</taxon>
        <taxon>Nephilidae</taxon>
        <taxon>Trichonephila</taxon>
        <taxon>Trichonephila inaurata</taxon>
    </lineage>
</organism>
<dbReference type="EMBL" id="BMAV01021546">
    <property type="protein sequence ID" value="GFY75662.1"/>
    <property type="molecule type" value="Genomic_DNA"/>
</dbReference>
<dbReference type="AlphaFoldDB" id="A0A8X6YRF1"/>
<accession>A0A8X6YRF1</accession>
<proteinExistence type="predicted"/>
<dbReference type="EMBL" id="BMAV01021546">
    <property type="protein sequence ID" value="GFY75661.1"/>
    <property type="molecule type" value="Genomic_DNA"/>
</dbReference>
<evidence type="ECO:0000313" key="3">
    <source>
        <dbReference type="Proteomes" id="UP000886998"/>
    </source>
</evidence>
<keyword evidence="3" id="KW-1185">Reference proteome</keyword>
<dbReference type="Proteomes" id="UP000886998">
    <property type="component" value="Unassembled WGS sequence"/>
</dbReference>
<gene>
    <name evidence="1" type="ORF">TNIN_215561</name>
    <name evidence="2" type="ORF">TNIN_215571</name>
</gene>
<protein>
    <submittedName>
        <fullName evidence="1">Uncharacterized protein</fullName>
    </submittedName>
</protein>
<reference evidence="1" key="1">
    <citation type="submission" date="2020-08" db="EMBL/GenBank/DDBJ databases">
        <title>Multicomponent nature underlies the extraordinary mechanical properties of spider dragline silk.</title>
        <authorList>
            <person name="Kono N."/>
            <person name="Nakamura H."/>
            <person name="Mori M."/>
            <person name="Yoshida Y."/>
            <person name="Ohtoshi R."/>
            <person name="Malay A.D."/>
            <person name="Moran D.A.P."/>
            <person name="Tomita M."/>
            <person name="Numata K."/>
            <person name="Arakawa K."/>
        </authorList>
    </citation>
    <scope>NUCLEOTIDE SEQUENCE</scope>
</reference>
<name>A0A8X6YRF1_9ARAC</name>
<sequence length="84" mass="9514">MLRQAGHNLSENLPDKAFWVSGFWPTPIFSVDTPGPGSLKTPLRPQLNPKPTKEKMKTVLFLSPWKSPKPLISKSKNFGWKNLK</sequence>
<evidence type="ECO:0000313" key="1">
    <source>
        <dbReference type="EMBL" id="GFY75661.1"/>
    </source>
</evidence>